<feature type="compositionally biased region" description="Low complexity" evidence="1">
    <location>
        <begin position="846"/>
        <end position="857"/>
    </location>
</feature>
<feature type="compositionally biased region" description="Low complexity" evidence="1">
    <location>
        <begin position="800"/>
        <end position="809"/>
    </location>
</feature>
<accession>K1V1B0</accession>
<dbReference type="OMA" id="CRPNISK"/>
<evidence type="ECO:0000313" key="3">
    <source>
        <dbReference type="Proteomes" id="UP000006757"/>
    </source>
</evidence>
<keyword evidence="3" id="KW-1185">Reference proteome</keyword>
<evidence type="ECO:0000256" key="1">
    <source>
        <dbReference type="SAM" id="MobiDB-lite"/>
    </source>
</evidence>
<evidence type="ECO:0000313" key="2">
    <source>
        <dbReference type="EMBL" id="EKC97689.1"/>
    </source>
</evidence>
<name>K1V1B0_TRIAC</name>
<comment type="caution">
    <text evidence="2">The sequence shown here is derived from an EMBL/GenBank/DDBJ whole genome shotgun (WGS) entry which is preliminary data.</text>
</comment>
<protein>
    <submittedName>
        <fullName evidence="2">Uncharacterized protein</fullName>
    </submittedName>
</protein>
<dbReference type="InParanoid" id="K1V1B0"/>
<sequence>MRPLNGLARAVFVSERRIASARPPPGPSCSRWFSCTCCANDSRLRRKSVVHPRAPVPPIAILQQMQMPNLPLPPPLPWSPDSQPFLRHMHKLSIAILSESPDQSWEIYTALHPDMLKDVPDDVFSALLNHQLQADDSVKGGRLGDLLSLAAQCDMDAGALGLSLVEEALESALTSAARQIRGPGGVKRAIDYKTMDWLWGSLKNLVGDDLSHVSLVIRREWLVVSAFRHRNNIPLVHQKLEELIELGGGEGLDEQAGRIVSMAKHKSTDLLESSLRLAAWCLARNINIRPLLISRTIGHLRQAWKAQGKDGAERSQSTAMALAAELREGGADAAAAVFESVVQGIVRKMLPVEGRVRMLADTASTTDDVYKVASGILTKDMTGAADLEALVKLCHLAMAKEGNAEPLIRRTVKLLASRPAELDHLVFKLADDVWSFSRNGGRLSPPLLTRIFDLVLACPISDNSYRAAYRLYPLVRAADPPEQHRWLHSTAPTWNRLFAAAVSHGQIFFASRLYADFQSDGLTVPKQQLLRLIERIAATETVSRAILLDRHVKDYLWDEAPPSDLITALVRGMSSTGSRSAVEGLRLAKRISPDQLPVAAIEAALPVLAASSHRSRRALAFALLKELPTDQARTGYERVLSALVKNSRAAGLEPVLAVVHDMFERGIPAAEKTSSLIISALLKNGQVDAGMATFRAAVSKNIALSSRAVGQLMVNLAQAGRCDDAYEVERTWRALTDEKANDKAVRGARLLVDIKAGRDVDLDVYTCDDGGTKEHAGYRPNRHYLDFLRKLRAPEPPVEAPEAPGAAAETSKHTPSGAPAYSPVETQRRASRDSRHEDHLDKMERTVQPVTTGQVVT</sequence>
<reference evidence="2 3" key="1">
    <citation type="journal article" date="2012" name="Eukaryot. Cell">
        <title>Genome sequence of the Trichosporon asahii environmental strain CBS 8904.</title>
        <authorList>
            <person name="Yang R.Y."/>
            <person name="Li H.T."/>
            <person name="Zhu H."/>
            <person name="Zhou G.P."/>
            <person name="Wang M."/>
            <person name="Wang L."/>
        </authorList>
    </citation>
    <scope>NUCLEOTIDE SEQUENCE [LARGE SCALE GENOMIC DNA]</scope>
    <source>
        <strain evidence="2 3">CBS 8904</strain>
    </source>
</reference>
<dbReference type="EMBL" id="AMBO01000404">
    <property type="protein sequence ID" value="EKC97689.1"/>
    <property type="molecule type" value="Genomic_DNA"/>
</dbReference>
<gene>
    <name evidence="2" type="ORF">A1Q2_08001</name>
</gene>
<organism evidence="2 3">
    <name type="scientific">Trichosporon asahii var. asahii (strain CBS 8904)</name>
    <name type="common">Yeast</name>
    <dbReference type="NCBI Taxonomy" id="1220162"/>
    <lineage>
        <taxon>Eukaryota</taxon>
        <taxon>Fungi</taxon>
        <taxon>Dikarya</taxon>
        <taxon>Basidiomycota</taxon>
        <taxon>Agaricomycotina</taxon>
        <taxon>Tremellomycetes</taxon>
        <taxon>Trichosporonales</taxon>
        <taxon>Trichosporonaceae</taxon>
        <taxon>Trichosporon</taxon>
    </lineage>
</organism>
<feature type="region of interest" description="Disordered" evidence="1">
    <location>
        <begin position="795"/>
        <end position="857"/>
    </location>
</feature>
<feature type="compositionally biased region" description="Basic and acidic residues" evidence="1">
    <location>
        <begin position="826"/>
        <end position="845"/>
    </location>
</feature>
<dbReference type="OrthoDB" id="185373at2759"/>
<dbReference type="Gene3D" id="1.25.40.10">
    <property type="entry name" value="Tetratricopeptide repeat domain"/>
    <property type="match status" value="1"/>
</dbReference>
<proteinExistence type="predicted"/>
<dbReference type="STRING" id="1220162.K1V1B0"/>
<dbReference type="eggNOG" id="ENOG502R51R">
    <property type="taxonomic scope" value="Eukaryota"/>
</dbReference>
<dbReference type="HOGENOM" id="CLU_327054_0_0_1"/>
<dbReference type="AlphaFoldDB" id="K1V1B0"/>
<dbReference type="InterPro" id="IPR011990">
    <property type="entry name" value="TPR-like_helical_dom_sf"/>
</dbReference>
<dbReference type="Proteomes" id="UP000006757">
    <property type="component" value="Unassembled WGS sequence"/>
</dbReference>